<accession>A0A8S5MM87</accession>
<dbReference type="EMBL" id="BK014928">
    <property type="protein sequence ID" value="DAD83159.1"/>
    <property type="molecule type" value="Genomic_DNA"/>
</dbReference>
<evidence type="ECO:0000313" key="1">
    <source>
        <dbReference type="EMBL" id="DAD83159.1"/>
    </source>
</evidence>
<sequence length="84" mass="8970">MSCPVQPLHYNTTTTLSQPFVCLYHIDFYGKKCLTLPAAASILSPSAPQTAGSPPLPASPFAAIISLFSNLGDLWTSTNNCGRR</sequence>
<name>A0A8S5MM87_9CAUD</name>
<organism evidence="1">
    <name type="scientific">Podoviridae sp. ctlpi2</name>
    <dbReference type="NCBI Taxonomy" id="2826574"/>
    <lineage>
        <taxon>Viruses</taxon>
        <taxon>Duplodnaviria</taxon>
        <taxon>Heunggongvirae</taxon>
        <taxon>Uroviricota</taxon>
        <taxon>Caudoviricetes</taxon>
    </lineage>
</organism>
<reference evidence="1" key="1">
    <citation type="journal article" date="2021" name="Proc. Natl. Acad. Sci. U.S.A.">
        <title>A Catalog of Tens of Thousands of Viruses from Human Metagenomes Reveals Hidden Associations with Chronic Diseases.</title>
        <authorList>
            <person name="Tisza M.J."/>
            <person name="Buck C.B."/>
        </authorList>
    </citation>
    <scope>NUCLEOTIDE SEQUENCE</scope>
    <source>
        <strain evidence="1">Ctlpi2</strain>
    </source>
</reference>
<protein>
    <submittedName>
        <fullName evidence="1">Uncharacterized protein</fullName>
    </submittedName>
</protein>
<proteinExistence type="predicted"/>